<evidence type="ECO:0000313" key="3">
    <source>
        <dbReference type="Proteomes" id="UP000230069"/>
    </source>
</evidence>
<accession>A0A2G5D501</accession>
<dbReference type="EMBL" id="KZ305044">
    <property type="protein sequence ID" value="PIA38578.1"/>
    <property type="molecule type" value="Genomic_DNA"/>
</dbReference>
<dbReference type="InParanoid" id="A0A2G5D501"/>
<keyword evidence="1" id="KW-1133">Transmembrane helix</keyword>
<proteinExistence type="predicted"/>
<dbReference type="Proteomes" id="UP000230069">
    <property type="component" value="Unassembled WGS sequence"/>
</dbReference>
<sequence length="72" mass="8614">MDFKPNYVDKIDHLVCLIEFLRVLNIFCSCLIVYCFMIFLGIQKNLEVMIKPIRNSQTMVYHMVVFINFIAY</sequence>
<name>A0A2G5D501_AQUCA</name>
<organism evidence="2 3">
    <name type="scientific">Aquilegia coerulea</name>
    <name type="common">Rocky mountain columbine</name>
    <dbReference type="NCBI Taxonomy" id="218851"/>
    <lineage>
        <taxon>Eukaryota</taxon>
        <taxon>Viridiplantae</taxon>
        <taxon>Streptophyta</taxon>
        <taxon>Embryophyta</taxon>
        <taxon>Tracheophyta</taxon>
        <taxon>Spermatophyta</taxon>
        <taxon>Magnoliopsida</taxon>
        <taxon>Ranunculales</taxon>
        <taxon>Ranunculaceae</taxon>
        <taxon>Thalictroideae</taxon>
        <taxon>Aquilegia</taxon>
    </lineage>
</organism>
<evidence type="ECO:0000256" key="1">
    <source>
        <dbReference type="SAM" id="Phobius"/>
    </source>
</evidence>
<gene>
    <name evidence="2" type="ORF">AQUCO_02700058v1</name>
</gene>
<protein>
    <submittedName>
        <fullName evidence="2">Uncharacterized protein</fullName>
    </submittedName>
</protein>
<keyword evidence="1" id="KW-0812">Transmembrane</keyword>
<feature type="transmembrane region" description="Helical" evidence="1">
    <location>
        <begin position="20"/>
        <end position="42"/>
    </location>
</feature>
<dbReference type="AlphaFoldDB" id="A0A2G5D501"/>
<keyword evidence="1" id="KW-0472">Membrane</keyword>
<keyword evidence="3" id="KW-1185">Reference proteome</keyword>
<reference evidence="2 3" key="1">
    <citation type="submission" date="2017-09" db="EMBL/GenBank/DDBJ databases">
        <title>WGS assembly of Aquilegia coerulea Goldsmith.</title>
        <authorList>
            <person name="Hodges S."/>
            <person name="Kramer E."/>
            <person name="Nordborg M."/>
            <person name="Tomkins J."/>
            <person name="Borevitz J."/>
            <person name="Derieg N."/>
            <person name="Yan J."/>
            <person name="Mihaltcheva S."/>
            <person name="Hayes R.D."/>
            <person name="Rokhsar D."/>
        </authorList>
    </citation>
    <scope>NUCLEOTIDE SEQUENCE [LARGE SCALE GENOMIC DNA]</scope>
    <source>
        <strain evidence="3">cv. Goldsmith</strain>
    </source>
</reference>
<evidence type="ECO:0000313" key="2">
    <source>
        <dbReference type="EMBL" id="PIA38578.1"/>
    </source>
</evidence>